<evidence type="ECO:0000313" key="6">
    <source>
        <dbReference type="Proteomes" id="UP000825935"/>
    </source>
</evidence>
<keyword evidence="3 4" id="KW-0964">Secreted</keyword>
<dbReference type="Proteomes" id="UP000825935">
    <property type="component" value="Chromosome 20"/>
</dbReference>
<feature type="signal peptide" evidence="4">
    <location>
        <begin position="1"/>
        <end position="30"/>
    </location>
</feature>
<gene>
    <name evidence="5" type="ORF">KP509_20G027400</name>
</gene>
<evidence type="ECO:0000256" key="2">
    <source>
        <dbReference type="ARBA" id="ARBA00011738"/>
    </source>
</evidence>
<evidence type="ECO:0000256" key="1">
    <source>
        <dbReference type="ARBA" id="ARBA00010746"/>
    </source>
</evidence>
<evidence type="ECO:0000256" key="3">
    <source>
        <dbReference type="ARBA" id="ARBA00022525"/>
    </source>
</evidence>
<feature type="chain" id="PRO_5035968451" description="Dirigent protein" evidence="4">
    <location>
        <begin position="31"/>
        <end position="179"/>
    </location>
</feature>
<comment type="function">
    <text evidence="4">Dirigent proteins impart stereoselectivity on the phenoxy radical-coupling reaction, yielding optically active lignans from two molecules of coniferyl alcohol in the biosynthesis of lignans, flavonolignans, and alkaloids and thus plays a central role in plant secondary metabolism.</text>
</comment>
<name>A0A8T2SE05_CERRI</name>
<organism evidence="5 6">
    <name type="scientific">Ceratopteris richardii</name>
    <name type="common">Triangle waterfern</name>
    <dbReference type="NCBI Taxonomy" id="49495"/>
    <lineage>
        <taxon>Eukaryota</taxon>
        <taxon>Viridiplantae</taxon>
        <taxon>Streptophyta</taxon>
        <taxon>Embryophyta</taxon>
        <taxon>Tracheophyta</taxon>
        <taxon>Polypodiopsida</taxon>
        <taxon>Polypodiidae</taxon>
        <taxon>Polypodiales</taxon>
        <taxon>Pteridineae</taxon>
        <taxon>Pteridaceae</taxon>
        <taxon>Parkerioideae</taxon>
        <taxon>Ceratopteris</taxon>
    </lineage>
</organism>
<proteinExistence type="inferred from homology"/>
<dbReference type="InterPro" id="IPR004265">
    <property type="entry name" value="Dirigent"/>
</dbReference>
<keyword evidence="4" id="KW-0052">Apoplast</keyword>
<dbReference type="EMBL" id="CM035425">
    <property type="protein sequence ID" value="KAH7331330.1"/>
    <property type="molecule type" value="Genomic_DNA"/>
</dbReference>
<comment type="similarity">
    <text evidence="1 4">Belongs to the plant dirigent protein family.</text>
</comment>
<protein>
    <recommendedName>
        <fullName evidence="4">Dirigent protein</fullName>
    </recommendedName>
</protein>
<reference evidence="5" key="1">
    <citation type="submission" date="2021-08" db="EMBL/GenBank/DDBJ databases">
        <title>WGS assembly of Ceratopteris richardii.</title>
        <authorList>
            <person name="Marchant D.B."/>
            <person name="Chen G."/>
            <person name="Jenkins J."/>
            <person name="Shu S."/>
            <person name="Leebens-Mack J."/>
            <person name="Grimwood J."/>
            <person name="Schmutz J."/>
            <person name="Soltis P."/>
            <person name="Soltis D."/>
            <person name="Chen Z.-H."/>
        </authorList>
    </citation>
    <scope>NUCLEOTIDE SEQUENCE</scope>
    <source>
        <strain evidence="5">Whitten #5841</strain>
        <tissue evidence="5">Leaf</tissue>
    </source>
</reference>
<dbReference type="OMA" id="RGYVIIT"/>
<keyword evidence="6" id="KW-1185">Reference proteome</keyword>
<keyword evidence="4" id="KW-0732">Signal</keyword>
<evidence type="ECO:0000313" key="5">
    <source>
        <dbReference type="EMBL" id="KAH7331330.1"/>
    </source>
</evidence>
<dbReference type="AlphaFoldDB" id="A0A8T2SE05"/>
<dbReference type="GO" id="GO:0009699">
    <property type="term" value="P:phenylpropanoid biosynthetic process"/>
    <property type="evidence" value="ECO:0007669"/>
    <property type="project" value="UniProtKB-ARBA"/>
</dbReference>
<evidence type="ECO:0000256" key="4">
    <source>
        <dbReference type="RuleBase" id="RU363099"/>
    </source>
</evidence>
<dbReference type="Pfam" id="PF03018">
    <property type="entry name" value="Dirigent"/>
    <property type="match status" value="1"/>
</dbReference>
<comment type="caution">
    <text evidence="5">The sequence shown here is derived from an EMBL/GenBank/DDBJ whole genome shotgun (WGS) entry which is preliminary data.</text>
</comment>
<sequence>MLSMKRINQVAMAVFVVVVLSGLSKNVTSAASSPFLFTGSHLEYYAQLDVRLPGVSTAFLPPINTTLSARFGAGTIFGLNITEEVSPSSKLLGSLRGYTIETSYLGYPDSWLLEVAFVEYNDGQYNGTLQLQGLAQESLTELGITGGSGSFRGAKGYLVVTLVVNSLPTRTFRHDLTFL</sequence>
<dbReference type="PANTHER" id="PTHR21495">
    <property type="entry name" value="NUCLEOPORIN-RELATED"/>
    <property type="match status" value="1"/>
</dbReference>
<dbReference type="Gene3D" id="2.40.480.10">
    <property type="entry name" value="Allene oxide cyclase-like"/>
    <property type="match status" value="1"/>
</dbReference>
<accession>A0A8T2SE05</accession>
<dbReference type="InterPro" id="IPR044859">
    <property type="entry name" value="Allene_oxi_cyc_Dirigent"/>
</dbReference>
<dbReference type="GO" id="GO:0048046">
    <property type="term" value="C:apoplast"/>
    <property type="evidence" value="ECO:0007669"/>
    <property type="project" value="UniProtKB-SubCell"/>
</dbReference>
<comment type="subunit">
    <text evidence="2 4">Homodimer.</text>
</comment>
<comment type="subcellular location">
    <subcellularLocation>
        <location evidence="4">Secreted</location>
        <location evidence="4">Extracellular space</location>
        <location evidence="4">Apoplast</location>
    </subcellularLocation>
</comment>